<dbReference type="InterPro" id="IPR000792">
    <property type="entry name" value="Tscrpt_reg_LuxR_C"/>
</dbReference>
<reference evidence="15 16" key="1">
    <citation type="submission" date="2019-05" db="EMBL/GenBank/DDBJ databases">
        <authorList>
            <person name="Pankratov T."/>
            <person name="Grouzdev D."/>
        </authorList>
    </citation>
    <scope>NUCLEOTIDE SEQUENCE [LARGE SCALE GENOMIC DNA]</scope>
    <source>
        <strain evidence="15 16">KEBCLARHB70R</strain>
    </source>
</reference>
<dbReference type="Gene3D" id="3.40.50.150">
    <property type="entry name" value="Vaccinia Virus protein VP39"/>
    <property type="match status" value="1"/>
</dbReference>
<organism evidence="15 16">
    <name type="scientific">Lichenicoccus roseus</name>
    <dbReference type="NCBI Taxonomy" id="2683649"/>
    <lineage>
        <taxon>Bacteria</taxon>
        <taxon>Pseudomonadati</taxon>
        <taxon>Pseudomonadota</taxon>
        <taxon>Alphaproteobacteria</taxon>
        <taxon>Acetobacterales</taxon>
        <taxon>Acetobacteraceae</taxon>
        <taxon>Lichenicoccus</taxon>
    </lineage>
</organism>
<dbReference type="GO" id="GO:0000156">
    <property type="term" value="F:phosphorelay response regulator activity"/>
    <property type="evidence" value="ECO:0007669"/>
    <property type="project" value="InterPro"/>
</dbReference>
<dbReference type="PROSITE" id="PS50113">
    <property type="entry name" value="PAC"/>
    <property type="match status" value="1"/>
</dbReference>
<keyword evidence="7" id="KW-0175">Coiled coil</keyword>
<dbReference type="GO" id="GO:0006935">
    <property type="term" value="P:chemotaxis"/>
    <property type="evidence" value="ECO:0007669"/>
    <property type="project" value="UniProtKB-UniRule"/>
</dbReference>
<evidence type="ECO:0000259" key="10">
    <source>
        <dbReference type="PROSITE" id="PS50109"/>
    </source>
</evidence>
<name>A0A5R9J8P8_9PROT</name>
<feature type="coiled-coil region" evidence="7">
    <location>
        <begin position="637"/>
        <end position="713"/>
    </location>
</feature>
<dbReference type="Proteomes" id="UP000305654">
    <property type="component" value="Unassembled WGS sequence"/>
</dbReference>
<gene>
    <name evidence="15" type="ORF">FE263_14870</name>
</gene>
<feature type="domain" description="CheB-type methylesterase" evidence="13">
    <location>
        <begin position="1"/>
        <end position="179"/>
    </location>
</feature>
<dbReference type="InterPro" id="IPR005467">
    <property type="entry name" value="His_kinase_dom"/>
</dbReference>
<dbReference type="CDD" id="cd00082">
    <property type="entry name" value="HisKA"/>
    <property type="match status" value="1"/>
</dbReference>
<evidence type="ECO:0000256" key="4">
    <source>
        <dbReference type="ARBA" id="ARBA00023125"/>
    </source>
</evidence>
<dbReference type="InterPro" id="IPR036890">
    <property type="entry name" value="HATPase_C_sf"/>
</dbReference>
<dbReference type="EMBL" id="VCDI01000005">
    <property type="protein sequence ID" value="TLU71746.1"/>
    <property type="molecule type" value="Genomic_DNA"/>
</dbReference>
<dbReference type="InterPro" id="IPR000780">
    <property type="entry name" value="CheR_MeTrfase"/>
</dbReference>
<dbReference type="InterPro" id="IPR001789">
    <property type="entry name" value="Sig_transdc_resp-reg_receiver"/>
</dbReference>
<dbReference type="InterPro" id="IPR036097">
    <property type="entry name" value="HisK_dim/P_sf"/>
</dbReference>
<feature type="domain" description="PAC" evidence="12">
    <location>
        <begin position="787"/>
        <end position="837"/>
    </location>
</feature>
<evidence type="ECO:0000256" key="7">
    <source>
        <dbReference type="SAM" id="Coils"/>
    </source>
</evidence>
<evidence type="ECO:0000259" key="14">
    <source>
        <dbReference type="PROSITE" id="PS50123"/>
    </source>
</evidence>
<dbReference type="SMART" id="SM00138">
    <property type="entry name" value="MeTrc"/>
    <property type="match status" value="1"/>
</dbReference>
<dbReference type="InterPro" id="IPR050903">
    <property type="entry name" value="Bact_Chemotaxis_MeTrfase"/>
</dbReference>
<evidence type="ECO:0000256" key="3">
    <source>
        <dbReference type="ARBA" id="ARBA00022500"/>
    </source>
</evidence>
<evidence type="ECO:0000256" key="5">
    <source>
        <dbReference type="PROSITE-ProRule" id="PRU00050"/>
    </source>
</evidence>
<feature type="active site" evidence="5">
    <location>
        <position position="36"/>
    </location>
</feature>
<dbReference type="Pfam" id="PF02518">
    <property type="entry name" value="HATPase_c"/>
    <property type="match status" value="1"/>
</dbReference>
<dbReference type="Pfam" id="PF00196">
    <property type="entry name" value="GerE"/>
    <property type="match status" value="1"/>
</dbReference>
<evidence type="ECO:0000313" key="16">
    <source>
        <dbReference type="Proteomes" id="UP000305654"/>
    </source>
</evidence>
<evidence type="ECO:0000259" key="13">
    <source>
        <dbReference type="PROSITE" id="PS50122"/>
    </source>
</evidence>
<dbReference type="GO" id="GO:0006355">
    <property type="term" value="P:regulation of DNA-templated transcription"/>
    <property type="evidence" value="ECO:0007669"/>
    <property type="project" value="InterPro"/>
</dbReference>
<dbReference type="InterPro" id="IPR003594">
    <property type="entry name" value="HATPase_dom"/>
</dbReference>
<dbReference type="PROSITE" id="PS50122">
    <property type="entry name" value="CHEB"/>
    <property type="match status" value="1"/>
</dbReference>
<dbReference type="InterPro" id="IPR016032">
    <property type="entry name" value="Sig_transdc_resp-reg_C-effctor"/>
</dbReference>
<dbReference type="SMART" id="SM00421">
    <property type="entry name" value="HTH_LUXR"/>
    <property type="match status" value="1"/>
</dbReference>
<feature type="domain" description="CheR-type methyltransferase" evidence="14">
    <location>
        <begin position="212"/>
        <end position="449"/>
    </location>
</feature>
<dbReference type="SMART" id="SM00387">
    <property type="entry name" value="HATPase_c"/>
    <property type="match status" value="1"/>
</dbReference>
<keyword evidence="4" id="KW-0238">DNA-binding</keyword>
<feature type="domain" description="Histidine kinase" evidence="10">
    <location>
        <begin position="855"/>
        <end position="1068"/>
    </location>
</feature>
<keyword evidence="6" id="KW-0597">Phosphoprotein</keyword>
<sequence>MTVIGIGASAGGLDACRKLVASLGDGHQFAAILVQHLDPAHESMMVELLAPHTGMTVRLAASGMPIEPGTLYVIPPGTYLTVANGALRVAQPQALQKARLPFDVLLLSLAQEFGRRAACIVLSGSGADGTIGLKAIRQHDGLVLVQDPKQADYDGMPRSAIATGQVDAVLPVERMAAALRMPHGDAVSDDPEPESEAAPAAGTADAGALAGIIETLRTTTSHDFRMYKRGTLLRRIQRRMAMAAIEPGDIENYNSLLDRSREERDLLARDLLINVTGFFRDPAVFEFLGGQVLPDMVRAHPPALPLRIWVAGCSTGEETYSLAILFSEAMAAAGLELKLQLFASDVDADAIATAREGLYSDSIEAAVSPQRLEAFFIREEHSYRIKPELRAVVVFTVQDLLADPPFSRLDFISCRNLLIYLVPEAQAKVLRLFHFALRPGGLLLLGSSENAGMISGRFEPISQAQRIYRHIGRSPPGELVSALRGGDPPRALAFGRPGPALSRQAAFAELCRQLVTENYAPAAVLINNRNECLHFLGPTDHYLQVAPGRPTHDLLAMARVSMRGRLRTAIHQATDRNTNVVVRGGKVTRDGQDFAFNIAVRPVEQDGEKLLLVCFVNDPATGRKPEHPDLATVAPRIAELELELEATRNELQTALESLEASSDEQKAINDEALSFNEEYQSTNEELVTSKEELQALNEELVALNGQLQDTLEKQRTTSNDLQNILYSTDMATLFLDTDLNIRFFTPATRALFKLIPGDVGRPLADLTSLSLDGDLLADARTMLTRPTPVEREIEAQNGTWYLRRILPYYTHDSLVGGVVVTFVDVSDRKRAKHALELAKQVAENANAAKSRFLTAVTHDLRQPLQTLTLVQGLLAKRVHDAAAGKLVAMLEPTIGAMSGMLNSLLDINQIDTGIVQPAVSDFPIAALLGSLDEEFQYHAEAKGLTLRVIPCSLRIRSDRRMLEQMIRNLMTNAIKYTRHGKILVGCRRHGETLSIEVRDTGIGIPEDQIGAIFAEYHQVDNPARERSRGLGLGLSIVQRLGDLLGHGIRVRSTPGAGSMFSIDVALAPPSADAPDGGTTPHLPAGGDPAPDTAVTADPATGSILIVEDDPELRHLLEMLLAEDAHRVMSAADGVLALDLIRRGRIDPDLVLADYNLPNGVDGLTVTAQLRERLHRRIPAIILTGDISPRTLEDIAAAGCLPLSKPIKARDLTEAIARMLRQAPNAPPAPQAPMAKPAVVARQAQADPVFIIDDDRNVRDAIVRVLSTQGYAVAAYATSEAFLDEYRAGTGACLLVDAVLPGMQGLDLLHQLARDGNLMPSIMITGNGDVPMAVEAMKAGASDFIEKPISEAELLASVARALENSQDDGKLRGWQRDAASLLASLTRREREVMEMVLAGHPSKNIAADLAISQRTVENHRASIMKKTSSKSVPALARLAMTAGIRTRTGQPALR</sequence>
<evidence type="ECO:0000256" key="8">
    <source>
        <dbReference type="SAM" id="MobiDB-lite"/>
    </source>
</evidence>
<dbReference type="SUPFAM" id="SSF46894">
    <property type="entry name" value="C-terminal effector domain of the bipartite response regulators"/>
    <property type="match status" value="1"/>
</dbReference>
<dbReference type="PROSITE" id="PS50123">
    <property type="entry name" value="CHER"/>
    <property type="match status" value="1"/>
</dbReference>
<dbReference type="InterPro" id="IPR035965">
    <property type="entry name" value="PAS-like_dom_sf"/>
</dbReference>
<dbReference type="SUPFAM" id="SSF47384">
    <property type="entry name" value="Homodimeric domain of signal transducing histidine kinase"/>
    <property type="match status" value="1"/>
</dbReference>
<feature type="modified residue" description="4-aspartylphosphate" evidence="6">
    <location>
        <position position="1153"/>
    </location>
</feature>
<dbReference type="Pfam" id="PF01739">
    <property type="entry name" value="CheR"/>
    <property type="match status" value="1"/>
</dbReference>
<comment type="catalytic activity">
    <reaction evidence="1">
        <text>ATP + protein L-histidine = ADP + protein N-phospho-L-histidine.</text>
        <dbReference type="EC" id="2.7.13.3"/>
    </reaction>
</comment>
<dbReference type="GO" id="GO:0008984">
    <property type="term" value="F:protein-glutamate methylesterase activity"/>
    <property type="evidence" value="ECO:0007669"/>
    <property type="project" value="InterPro"/>
</dbReference>
<evidence type="ECO:0000256" key="2">
    <source>
        <dbReference type="ARBA" id="ARBA00012438"/>
    </source>
</evidence>
<dbReference type="InterPro" id="IPR029063">
    <property type="entry name" value="SAM-dependent_MTases_sf"/>
</dbReference>
<dbReference type="InterPro" id="IPR000673">
    <property type="entry name" value="Sig_transdc_resp-reg_Me-estase"/>
</dbReference>
<feature type="active site" evidence="5">
    <location>
        <position position="128"/>
    </location>
</feature>
<dbReference type="EC" id="2.7.13.3" evidence="2"/>
<evidence type="ECO:0000256" key="1">
    <source>
        <dbReference type="ARBA" id="ARBA00000085"/>
    </source>
</evidence>
<dbReference type="PANTHER" id="PTHR24422:SF27">
    <property type="entry name" value="PROTEIN-GLUTAMATE O-METHYLTRANSFERASE"/>
    <property type="match status" value="1"/>
</dbReference>
<feature type="region of interest" description="Disordered" evidence="8">
    <location>
        <begin position="183"/>
        <end position="203"/>
    </location>
</feature>
<dbReference type="InterPro" id="IPR003661">
    <property type="entry name" value="HisK_dim/P_dom"/>
</dbReference>
<keyword evidence="16" id="KW-1185">Reference proteome</keyword>
<keyword evidence="3 5" id="KW-0145">Chemotaxis</keyword>
<dbReference type="Gene3D" id="1.10.10.10">
    <property type="entry name" value="Winged helix-like DNA-binding domain superfamily/Winged helix DNA-binding domain"/>
    <property type="match status" value="1"/>
</dbReference>
<dbReference type="SUPFAM" id="SSF47757">
    <property type="entry name" value="Chemotaxis receptor methyltransferase CheR, N-terminal domain"/>
    <property type="match status" value="1"/>
</dbReference>
<dbReference type="OrthoDB" id="5287260at2"/>
<dbReference type="SUPFAM" id="SSF55785">
    <property type="entry name" value="PYP-like sensor domain (PAS domain)"/>
    <property type="match status" value="1"/>
</dbReference>
<dbReference type="PROSITE" id="PS50109">
    <property type="entry name" value="HIS_KIN"/>
    <property type="match status" value="1"/>
</dbReference>
<dbReference type="Gene3D" id="3.40.50.2300">
    <property type="match status" value="2"/>
</dbReference>
<feature type="domain" description="HTH luxR-type" evidence="9">
    <location>
        <begin position="1377"/>
        <end position="1442"/>
    </location>
</feature>
<dbReference type="Gene3D" id="3.30.450.20">
    <property type="entry name" value="PAS domain"/>
    <property type="match status" value="1"/>
</dbReference>
<dbReference type="InterPro" id="IPR036388">
    <property type="entry name" value="WH-like_DNA-bd_sf"/>
</dbReference>
<dbReference type="GO" id="GO:0005737">
    <property type="term" value="C:cytoplasm"/>
    <property type="evidence" value="ECO:0007669"/>
    <property type="project" value="InterPro"/>
</dbReference>
<dbReference type="Gene3D" id="1.10.287.130">
    <property type="match status" value="1"/>
</dbReference>
<dbReference type="PROSITE" id="PS00622">
    <property type="entry name" value="HTH_LUXR_1"/>
    <property type="match status" value="1"/>
</dbReference>
<dbReference type="SUPFAM" id="SSF53335">
    <property type="entry name" value="S-adenosyl-L-methionine-dependent methyltransferases"/>
    <property type="match status" value="1"/>
</dbReference>
<dbReference type="Gene3D" id="3.30.565.10">
    <property type="entry name" value="Histidine kinase-like ATPase, C-terminal domain"/>
    <property type="match status" value="1"/>
</dbReference>
<feature type="active site" evidence="5">
    <location>
        <position position="9"/>
    </location>
</feature>
<dbReference type="FunFam" id="3.30.565.10:FF:000049">
    <property type="entry name" value="Two-component sensor histidine kinase"/>
    <property type="match status" value="1"/>
</dbReference>
<dbReference type="Pfam" id="PF13596">
    <property type="entry name" value="PAS_10"/>
    <property type="match status" value="1"/>
</dbReference>
<keyword evidence="5" id="KW-0378">Hydrolase</keyword>
<evidence type="ECO:0000313" key="15">
    <source>
        <dbReference type="EMBL" id="TLU71746.1"/>
    </source>
</evidence>
<dbReference type="GO" id="GO:0000155">
    <property type="term" value="F:phosphorelay sensor kinase activity"/>
    <property type="evidence" value="ECO:0007669"/>
    <property type="project" value="InterPro"/>
</dbReference>
<accession>A0A5R9J8P8</accession>
<dbReference type="PANTHER" id="PTHR24422">
    <property type="entry name" value="CHEMOTAXIS PROTEIN METHYLTRANSFERASE"/>
    <property type="match status" value="1"/>
</dbReference>
<dbReference type="InterPro" id="IPR035909">
    <property type="entry name" value="CheB_C"/>
</dbReference>
<evidence type="ECO:0000259" key="9">
    <source>
        <dbReference type="PROSITE" id="PS50043"/>
    </source>
</evidence>
<dbReference type="GO" id="GO:0008757">
    <property type="term" value="F:S-adenosylmethionine-dependent methyltransferase activity"/>
    <property type="evidence" value="ECO:0007669"/>
    <property type="project" value="InterPro"/>
</dbReference>
<evidence type="ECO:0000259" key="11">
    <source>
        <dbReference type="PROSITE" id="PS50110"/>
    </source>
</evidence>
<protein>
    <recommendedName>
        <fullName evidence="2">histidine kinase</fullName>
        <ecNumber evidence="2">2.7.13.3</ecNumber>
    </recommendedName>
</protein>
<dbReference type="Pfam" id="PF00072">
    <property type="entry name" value="Response_reg"/>
    <property type="match status" value="2"/>
</dbReference>
<dbReference type="InterPro" id="IPR011006">
    <property type="entry name" value="CheY-like_superfamily"/>
</dbReference>
<dbReference type="PROSITE" id="PS50043">
    <property type="entry name" value="HTH_LUXR_2"/>
    <property type="match status" value="1"/>
</dbReference>
<dbReference type="InterPro" id="IPR022642">
    <property type="entry name" value="CheR_C"/>
</dbReference>
<dbReference type="SUPFAM" id="SSF52172">
    <property type="entry name" value="CheY-like"/>
    <property type="match status" value="2"/>
</dbReference>
<dbReference type="CDD" id="cd16434">
    <property type="entry name" value="CheB-CheR_fusion"/>
    <property type="match status" value="1"/>
</dbReference>
<dbReference type="SMART" id="SM00448">
    <property type="entry name" value="REC"/>
    <property type="match status" value="2"/>
</dbReference>
<comment type="caution">
    <text evidence="15">The sequence shown here is derived from an EMBL/GenBank/DDBJ whole genome shotgun (WGS) entry which is preliminary data.</text>
</comment>
<evidence type="ECO:0000256" key="6">
    <source>
        <dbReference type="PROSITE-ProRule" id="PRU00169"/>
    </source>
</evidence>
<feature type="domain" description="Response regulatory" evidence="11">
    <location>
        <begin position="1102"/>
        <end position="1361"/>
    </location>
</feature>
<dbReference type="Gene3D" id="3.40.50.180">
    <property type="entry name" value="Methylesterase CheB, C-terminal domain"/>
    <property type="match status" value="1"/>
</dbReference>
<dbReference type="PROSITE" id="PS50110">
    <property type="entry name" value="RESPONSE_REGULATORY"/>
    <property type="match status" value="1"/>
</dbReference>
<dbReference type="RefSeq" id="WP_138326816.1">
    <property type="nucleotide sequence ID" value="NZ_VCDI01000005.1"/>
</dbReference>
<proteinExistence type="predicted"/>
<evidence type="ECO:0000259" key="12">
    <source>
        <dbReference type="PROSITE" id="PS50113"/>
    </source>
</evidence>
<dbReference type="PRINTS" id="PR00038">
    <property type="entry name" value="HTHLUXR"/>
</dbReference>
<dbReference type="Pfam" id="PF01339">
    <property type="entry name" value="CheB_methylest"/>
    <property type="match status" value="1"/>
</dbReference>
<dbReference type="InterPro" id="IPR000700">
    <property type="entry name" value="PAS-assoc_C"/>
</dbReference>
<dbReference type="CDD" id="cd06170">
    <property type="entry name" value="LuxR_C_like"/>
    <property type="match status" value="1"/>
</dbReference>
<dbReference type="SUPFAM" id="SSF55874">
    <property type="entry name" value="ATPase domain of HSP90 chaperone/DNA topoisomerase II/histidine kinase"/>
    <property type="match status" value="1"/>
</dbReference>
<dbReference type="SUPFAM" id="SSF52738">
    <property type="entry name" value="Methylesterase CheB, C-terminal domain"/>
    <property type="match status" value="1"/>
</dbReference>
<dbReference type="PRINTS" id="PR00996">
    <property type="entry name" value="CHERMTFRASE"/>
</dbReference>
<dbReference type="SMART" id="SM00388">
    <property type="entry name" value="HisKA"/>
    <property type="match status" value="1"/>
</dbReference>
<dbReference type="GO" id="GO:0003677">
    <property type="term" value="F:DNA binding"/>
    <property type="evidence" value="ECO:0007669"/>
    <property type="project" value="UniProtKB-KW"/>
</dbReference>